<evidence type="ECO:0000256" key="1">
    <source>
        <dbReference type="SAM" id="MobiDB-lite"/>
    </source>
</evidence>
<dbReference type="RefSeq" id="XP_066072700.1">
    <property type="nucleotide sequence ID" value="XM_066216603.1"/>
</dbReference>
<organism evidence="2 3">
    <name type="scientific">Kwoniella dendrophila CBS 6074</name>
    <dbReference type="NCBI Taxonomy" id="1295534"/>
    <lineage>
        <taxon>Eukaryota</taxon>
        <taxon>Fungi</taxon>
        <taxon>Dikarya</taxon>
        <taxon>Basidiomycota</taxon>
        <taxon>Agaricomycotina</taxon>
        <taxon>Tremellomycetes</taxon>
        <taxon>Tremellales</taxon>
        <taxon>Cryptococcaceae</taxon>
        <taxon>Kwoniella</taxon>
    </lineage>
</organism>
<dbReference type="Proteomes" id="UP001355207">
    <property type="component" value="Chromosome 1"/>
</dbReference>
<dbReference type="AlphaFoldDB" id="A0AAX4JKK7"/>
<proteinExistence type="predicted"/>
<feature type="compositionally biased region" description="Polar residues" evidence="1">
    <location>
        <begin position="1"/>
        <end position="15"/>
    </location>
</feature>
<name>A0AAX4JKK7_9TREE</name>
<feature type="region of interest" description="Disordered" evidence="1">
    <location>
        <begin position="1"/>
        <end position="23"/>
    </location>
</feature>
<evidence type="ECO:0000313" key="3">
    <source>
        <dbReference type="Proteomes" id="UP001355207"/>
    </source>
</evidence>
<reference evidence="2 3" key="1">
    <citation type="submission" date="2024-01" db="EMBL/GenBank/DDBJ databases">
        <title>Comparative genomics of Cryptococcus and Kwoniella reveals pathogenesis evolution and contrasting modes of karyotype evolution via chromosome fusion or intercentromeric recombination.</title>
        <authorList>
            <person name="Coelho M.A."/>
            <person name="David-Palma M."/>
            <person name="Shea T."/>
            <person name="Bowers K."/>
            <person name="McGinley-Smith S."/>
            <person name="Mohammad A.W."/>
            <person name="Gnirke A."/>
            <person name="Yurkov A.M."/>
            <person name="Nowrousian M."/>
            <person name="Sun S."/>
            <person name="Cuomo C.A."/>
            <person name="Heitman J."/>
        </authorList>
    </citation>
    <scope>NUCLEOTIDE SEQUENCE [LARGE SCALE GENOMIC DNA]</scope>
    <source>
        <strain evidence="2 3">CBS 6074</strain>
    </source>
</reference>
<dbReference type="GeneID" id="91091479"/>
<protein>
    <recommendedName>
        <fullName evidence="4">BTB domain-containing protein</fullName>
    </recommendedName>
</protein>
<evidence type="ECO:0008006" key="4">
    <source>
        <dbReference type="Google" id="ProtNLM"/>
    </source>
</evidence>
<keyword evidence="3" id="KW-1185">Reference proteome</keyword>
<sequence>MKSNNLESAQQANQSAEDEVTEPELNRFHRNPEHEVSLVSCNNIMFRASRHRLMAVSLFFKGLLEIPPPASNNPESDTEPIHLDFYSSTINNYLDLINVSQPFKPTLSIQSASSLLRLLEFTLTENYIKSVRQWLEKAECKRPLELLIVASERNDVELARLAIGRFTIAHIQAHLKTNNFPEEKEGLDKFKDYLRQLRPSFCLGVLFPMLSATGPWCFQTGIPVIQDWSTIAKNFYPVESGIAAQDARMDR</sequence>
<evidence type="ECO:0000313" key="2">
    <source>
        <dbReference type="EMBL" id="WWC85937.1"/>
    </source>
</evidence>
<gene>
    <name evidence="2" type="ORF">L201_000807</name>
</gene>
<dbReference type="EMBL" id="CP144098">
    <property type="protein sequence ID" value="WWC85937.1"/>
    <property type="molecule type" value="Genomic_DNA"/>
</dbReference>
<accession>A0AAX4JKK7</accession>